<dbReference type="EMBL" id="OU466862">
    <property type="protein sequence ID" value="CAH2069573.1"/>
    <property type="molecule type" value="Genomic_DNA"/>
</dbReference>
<keyword evidence="8" id="KW-1185">Reference proteome</keyword>
<evidence type="ECO:0000259" key="6">
    <source>
        <dbReference type="Pfam" id="PF05182"/>
    </source>
</evidence>
<feature type="compositionally biased region" description="Acidic residues" evidence="5">
    <location>
        <begin position="203"/>
        <end position="213"/>
    </location>
</feature>
<feature type="compositionally biased region" description="Basic and acidic residues" evidence="5">
    <location>
        <begin position="1104"/>
        <end position="1126"/>
    </location>
</feature>
<dbReference type="InterPro" id="IPR007854">
    <property type="entry name" value="Fip1_dom"/>
</dbReference>
<name>A0AAU9SPT4_THLAR</name>
<feature type="compositionally biased region" description="Basic and acidic residues" evidence="5">
    <location>
        <begin position="979"/>
        <end position="1025"/>
    </location>
</feature>
<feature type="compositionally biased region" description="Polar residues" evidence="5">
    <location>
        <begin position="1059"/>
        <end position="1076"/>
    </location>
</feature>
<comment type="similarity">
    <text evidence="2">Belongs to the FIP1 family.</text>
</comment>
<feature type="region of interest" description="Disordered" evidence="5">
    <location>
        <begin position="317"/>
        <end position="352"/>
    </location>
</feature>
<feature type="region of interest" description="Disordered" evidence="5">
    <location>
        <begin position="174"/>
        <end position="222"/>
    </location>
</feature>
<feature type="compositionally biased region" description="Basic and acidic residues" evidence="5">
    <location>
        <begin position="723"/>
        <end position="752"/>
    </location>
</feature>
<feature type="compositionally biased region" description="Basic and acidic residues" evidence="5">
    <location>
        <begin position="13"/>
        <end position="26"/>
    </location>
</feature>
<feature type="region of interest" description="Disordered" evidence="5">
    <location>
        <begin position="470"/>
        <end position="514"/>
    </location>
</feature>
<feature type="region of interest" description="Disordered" evidence="5">
    <location>
        <begin position="542"/>
        <end position="1246"/>
    </location>
</feature>
<feature type="compositionally biased region" description="Pro residues" evidence="5">
    <location>
        <begin position="69"/>
        <end position="84"/>
    </location>
</feature>
<feature type="compositionally biased region" description="Basic and acidic residues" evidence="5">
    <location>
        <begin position="1202"/>
        <end position="1216"/>
    </location>
</feature>
<feature type="compositionally biased region" description="Basic and acidic residues" evidence="5">
    <location>
        <begin position="665"/>
        <end position="703"/>
    </location>
</feature>
<dbReference type="AlphaFoldDB" id="A0AAU9SPT4"/>
<sequence>MIRFGLGKYKLGPSDDKKGPRLEKKPSASPSLSLFLVLLSNRPFFLQSLTPMDEDDEFGDLYSDVLQPFQPPAVLPPPPPPLPLPHRSIDLNLRSQDQDGADANSAPVSRVSDTDASKLSIALSHVANRQAIGDGGGDGDDKDMSFDIEEPDADSTPAIPGLFVSASGAGALPGLATDRGVPRDTTAIEQGGAGGYGGQKEGDDWDSDSEDDLQIVLNDSSRNAMIGADRRLRMGDNEDDDDDDDEEPLVIVADADPNQPMEEQLWGEDGLQAVDGDGKDGGEAGKGTGPGGSIGPPKAGYSSLGYHPFHSQFKYVRPGAAPMPGAPSAGGTSSGQVRPPANLGPMPGRGRGDWRPMAMRNASATQKGFHQTWAGNTAGRGLDFTLPSHKTIFEIDIETFEEKPWRYQGVDITDYFNFGLNEESWKDYCKQLDQHRIETTMQSRIRVYESGRTDQGYDPDLPPELVAATGTQGVPVDSSNLVKPETAQGDSAKVPAQVRPSLPPGRPIPVETGSGERMASIDTRAPRMRDLDAIIEIVCEDSHEDEPSGENGAEQADSSLPGGNVAVETAYVNSRRPDTESAEQSPAQDEPRKRLLKKQDDEISRSTDSDQSFRSSSPVGDRGTRSSSVDREDVGGEAGKDAEMEPENKMSSAVPQSAGQEDDGGESKTERSSESSKARSGSHRDYQQLKDGAEEEVIQDKNSARPASNKKQHDNNAPHQSRKNQDRGKEMERTRAASKGGREYYSHMEVDSCHIYSVATGEDLDKRKERDVDGGFWRRKEDDPFSRRGGDEGSRKRDREDDLASRQRGKMRESEIRIKDDHVPSRKHLDDGGLRNSYELDDHNSKRRKDEDYMRRNRSEKNEISYGQRESISRLKRERGDRLDHQKRDVQYKIRDDFDDHGSLRHRDDFYMQRDGNERLREREDLDKLKLTHDDGLSARGRERQVAARGRRGSEDQSSRMKDEHLTKDTTRHTKQTKRREYPGEEGSSHHRGHEDFSARTEDIVNNEKKQRQERTGAKSDKLTDSLDGQRLQDRKHKDSRRKIKEQREGTDSMRSKQGEQNGNSEVTGSKGTNEVRNYRSEIPQQPNANKRHKENTSSGDELQDSKRGRTKLERWASHKERDDTLTVKPSSTSSKLQEKEKSTNGRISEPVHKNRDVTEEKSGHDLAETKDGSEKGAGDRHLDTVEKLKKRSERFKLPMPTEKDKDTTGVKKTESETVPSAKIEGHVDSEVKAERPARKRRWTSS</sequence>
<feature type="compositionally biased region" description="Acidic residues" evidence="5">
    <location>
        <begin position="137"/>
        <end position="151"/>
    </location>
</feature>
<feature type="compositionally biased region" description="Basic and acidic residues" evidence="5">
    <location>
        <begin position="1046"/>
        <end position="1058"/>
    </location>
</feature>
<feature type="compositionally biased region" description="Polar residues" evidence="5">
    <location>
        <begin position="649"/>
        <end position="659"/>
    </location>
</feature>
<dbReference type="Proteomes" id="UP000836841">
    <property type="component" value="Chromosome 6"/>
</dbReference>
<feature type="compositionally biased region" description="Basic and acidic residues" evidence="5">
    <location>
        <begin position="589"/>
        <end position="608"/>
    </location>
</feature>
<comment type="subcellular location">
    <subcellularLocation>
        <location evidence="1">Nucleus</location>
    </subcellularLocation>
</comment>
<feature type="compositionally biased region" description="Polar residues" evidence="5">
    <location>
        <begin position="470"/>
        <end position="481"/>
    </location>
</feature>
<feature type="compositionally biased region" description="Basic and acidic residues" evidence="5">
    <location>
        <begin position="622"/>
        <end position="648"/>
    </location>
</feature>
<evidence type="ECO:0000313" key="8">
    <source>
        <dbReference type="Proteomes" id="UP000836841"/>
    </source>
</evidence>
<feature type="region of interest" description="Disordered" evidence="5">
    <location>
        <begin position="1"/>
        <end position="29"/>
    </location>
</feature>
<feature type="compositionally biased region" description="Basic and acidic residues" evidence="5">
    <location>
        <begin position="1224"/>
        <end position="1237"/>
    </location>
</feature>
<evidence type="ECO:0000313" key="7">
    <source>
        <dbReference type="EMBL" id="CAH2069573.1"/>
    </source>
</evidence>
<feature type="region of interest" description="Disordered" evidence="5">
    <location>
        <begin position="69"/>
        <end position="88"/>
    </location>
</feature>
<dbReference type="InterPro" id="IPR044976">
    <property type="entry name" value="FIPS5/FIPS3-like"/>
</dbReference>
<organism evidence="7 8">
    <name type="scientific">Thlaspi arvense</name>
    <name type="common">Field penny-cress</name>
    <dbReference type="NCBI Taxonomy" id="13288"/>
    <lineage>
        <taxon>Eukaryota</taxon>
        <taxon>Viridiplantae</taxon>
        <taxon>Streptophyta</taxon>
        <taxon>Embryophyta</taxon>
        <taxon>Tracheophyta</taxon>
        <taxon>Spermatophyta</taxon>
        <taxon>Magnoliopsida</taxon>
        <taxon>eudicotyledons</taxon>
        <taxon>Gunneridae</taxon>
        <taxon>Pentapetalae</taxon>
        <taxon>rosids</taxon>
        <taxon>malvids</taxon>
        <taxon>Brassicales</taxon>
        <taxon>Brassicaceae</taxon>
        <taxon>Thlaspideae</taxon>
        <taxon>Thlaspi</taxon>
    </lineage>
</organism>
<evidence type="ECO:0000256" key="4">
    <source>
        <dbReference type="ARBA" id="ARBA00023242"/>
    </source>
</evidence>
<feature type="compositionally biased region" description="Low complexity" evidence="5">
    <location>
        <begin position="318"/>
        <end position="335"/>
    </location>
</feature>
<evidence type="ECO:0000256" key="5">
    <source>
        <dbReference type="SAM" id="MobiDB-lite"/>
    </source>
</evidence>
<protein>
    <recommendedName>
        <fullName evidence="6">Pre-mRNA polyadenylation factor Fip1 domain-containing protein</fullName>
    </recommendedName>
</protein>
<evidence type="ECO:0000256" key="1">
    <source>
        <dbReference type="ARBA" id="ARBA00004123"/>
    </source>
</evidence>
<dbReference type="GO" id="GO:0003723">
    <property type="term" value="F:RNA binding"/>
    <property type="evidence" value="ECO:0007669"/>
    <property type="project" value="TreeGrafter"/>
</dbReference>
<feature type="compositionally biased region" description="Basic and acidic residues" evidence="5">
    <location>
        <begin position="763"/>
        <end position="863"/>
    </location>
</feature>
<feature type="domain" description="Pre-mRNA polyadenylation factor Fip1" evidence="6">
    <location>
        <begin position="394"/>
        <end position="436"/>
    </location>
</feature>
<proteinExistence type="inferred from homology"/>
<evidence type="ECO:0000256" key="2">
    <source>
        <dbReference type="ARBA" id="ARBA00007459"/>
    </source>
</evidence>
<dbReference type="Pfam" id="PF05182">
    <property type="entry name" value="Fip1"/>
    <property type="match status" value="1"/>
</dbReference>
<evidence type="ECO:0000256" key="3">
    <source>
        <dbReference type="ARBA" id="ARBA00022664"/>
    </source>
</evidence>
<dbReference type="GO" id="GO:0006397">
    <property type="term" value="P:mRNA processing"/>
    <property type="evidence" value="ECO:0007669"/>
    <property type="project" value="UniProtKB-KW"/>
</dbReference>
<keyword evidence="4" id="KW-0539">Nucleus</keyword>
<feature type="compositionally biased region" description="Gly residues" evidence="5">
    <location>
        <begin position="284"/>
        <end position="294"/>
    </location>
</feature>
<dbReference type="PANTHER" id="PTHR36884:SF1">
    <property type="entry name" value="FIP1[V]-LIKE PROTEIN"/>
    <property type="match status" value="1"/>
</dbReference>
<dbReference type="GO" id="GO:0016607">
    <property type="term" value="C:nuclear speck"/>
    <property type="evidence" value="ECO:0007669"/>
    <property type="project" value="TreeGrafter"/>
</dbReference>
<accession>A0AAU9SPT4</accession>
<reference evidence="7 8" key="1">
    <citation type="submission" date="2022-03" db="EMBL/GenBank/DDBJ databases">
        <authorList>
            <person name="Nunn A."/>
            <person name="Chopra R."/>
            <person name="Nunn A."/>
            <person name="Contreras Garrido A."/>
        </authorList>
    </citation>
    <scope>NUCLEOTIDE SEQUENCE [LARGE SCALE GENOMIC DNA]</scope>
</reference>
<feature type="region of interest" description="Disordered" evidence="5">
    <location>
        <begin position="130"/>
        <end position="151"/>
    </location>
</feature>
<dbReference type="PANTHER" id="PTHR36884">
    <property type="entry name" value="FIP1[III]-LIKE PROTEIN"/>
    <property type="match status" value="1"/>
</dbReference>
<gene>
    <name evidence="7" type="ORF">TAV2_LOCUS18950</name>
</gene>
<feature type="region of interest" description="Disordered" evidence="5">
    <location>
        <begin position="271"/>
        <end position="300"/>
    </location>
</feature>
<feature type="compositionally biased region" description="Basic and acidic residues" evidence="5">
    <location>
        <begin position="871"/>
        <end position="972"/>
    </location>
</feature>
<keyword evidence="3" id="KW-0507">mRNA processing</keyword>
<feature type="compositionally biased region" description="Basic and acidic residues" evidence="5">
    <location>
        <begin position="1137"/>
        <end position="1188"/>
    </location>
</feature>